<dbReference type="SMART" id="SM00028">
    <property type="entry name" value="TPR"/>
    <property type="match status" value="3"/>
</dbReference>
<name>A0A1G7G792_9ACTN</name>
<keyword evidence="2" id="KW-0175">Coiled coil</keyword>
<dbReference type="Pfam" id="PF13374">
    <property type="entry name" value="TPR_10"/>
    <property type="match status" value="2"/>
</dbReference>
<protein>
    <submittedName>
        <fullName evidence="3">Tetratricopeptide repeat-containing protein</fullName>
    </submittedName>
</protein>
<evidence type="ECO:0000256" key="2">
    <source>
        <dbReference type="SAM" id="Coils"/>
    </source>
</evidence>
<dbReference type="SUPFAM" id="SSF52540">
    <property type="entry name" value="P-loop containing nucleoside triphosphate hydrolases"/>
    <property type="match status" value="1"/>
</dbReference>
<dbReference type="PANTHER" id="PTHR47691">
    <property type="entry name" value="REGULATOR-RELATED"/>
    <property type="match status" value="1"/>
</dbReference>
<reference evidence="3 4" key="1">
    <citation type="submission" date="2016-10" db="EMBL/GenBank/DDBJ databases">
        <authorList>
            <person name="de Groot N.N."/>
        </authorList>
    </citation>
    <scope>NUCLEOTIDE SEQUENCE [LARGE SCALE GENOMIC DNA]</scope>
    <source>
        <strain evidence="3 4">CGMCC 4.1859</strain>
    </source>
</reference>
<feature type="repeat" description="TPR" evidence="1">
    <location>
        <begin position="493"/>
        <end position="526"/>
    </location>
</feature>
<organism evidence="3 4">
    <name type="scientific">Streptomyces griseoaurantiacus</name>
    <dbReference type="NCBI Taxonomy" id="68213"/>
    <lineage>
        <taxon>Bacteria</taxon>
        <taxon>Bacillati</taxon>
        <taxon>Actinomycetota</taxon>
        <taxon>Actinomycetes</taxon>
        <taxon>Kitasatosporales</taxon>
        <taxon>Streptomycetaceae</taxon>
        <taxon>Streptomyces</taxon>
        <taxon>Streptomyces aurantiacus group</taxon>
    </lineage>
</organism>
<accession>A0A1G7G792</accession>
<dbReference type="EMBL" id="FNAX01000004">
    <property type="protein sequence ID" value="SDE84014.1"/>
    <property type="molecule type" value="Genomic_DNA"/>
</dbReference>
<gene>
    <name evidence="3" type="ORF">SAMN05216260_104110</name>
</gene>
<feature type="coiled-coil region" evidence="2">
    <location>
        <begin position="270"/>
        <end position="297"/>
    </location>
</feature>
<dbReference type="PROSITE" id="PS50005">
    <property type="entry name" value="TPR"/>
    <property type="match status" value="2"/>
</dbReference>
<dbReference type="PANTHER" id="PTHR47691:SF3">
    <property type="entry name" value="HTH-TYPE TRANSCRIPTIONAL REGULATOR RV0890C-RELATED"/>
    <property type="match status" value="1"/>
</dbReference>
<sequence length="749" mass="80780">MSDSERYVSLDAQASGQSRIYQAGRDLYVNESGNPAVPPTVIPLSQTGRMRGDFVGRDGEIERILAHLQPQGEGASVSSVLVLSGLGGIGKTELATRAARLAVDRNRFPGGAVSVDLRGYEALSDLSVYPHQVYSPLLKALGVDAIDPMPENVGPQFHAELEKRAGAKLPVLILLDNARDPEQVLSLIPDSHIHRVIVTSRNAIAPLLPGAINVRLDVLSPGDAVSLVKVKARRELPLASGLDLAKLCDHLPLALSVVGAILASDPELSIAELAGELTQEEQRLEGLEHENVAVRAAFERSYVRLNEFHAAAFRSLALAPGTDISVEVAALLLDSQELKARRALRHLLNCHLVEAGHGPGRWRMHDLVRLYAAEQAQRMDSKESRDAAQVRAVSYLSDRAELAAEWTNGHPRNQSSYGFGDRSVAMEWLATEASNLVASADVAAELEAFDKSADLSASVVPYLINVADFSSSLSVLSIGIEAAKRSEDRSRLAGAYNNLGITYTSMRKHRDAVRWFNKSVAIARSLGDRGAEVKALINLSGALRDLVGVEAGMEPLERAMRLGGDRGESEGFGLTNAGIALRESGRFQEAEKVLRQALAIHARKGARKAEASTLAQLGTTIMQRATRELNPALLQEGANYLGAAIAAYRDVRDRQGEAMCFLNLGNAFSLAANLKSALEHYQSALELSREAGDSHGEGMIMAAIGLALVTRGEKKRGRSALKEAQRLLEPFHEPGRKQLIAKHLQDHDG</sequence>
<dbReference type="InterPro" id="IPR027417">
    <property type="entry name" value="P-loop_NTPase"/>
</dbReference>
<dbReference type="InterPro" id="IPR019734">
    <property type="entry name" value="TPR_rpt"/>
</dbReference>
<evidence type="ECO:0000313" key="3">
    <source>
        <dbReference type="EMBL" id="SDE84014.1"/>
    </source>
</evidence>
<evidence type="ECO:0000313" key="4">
    <source>
        <dbReference type="Proteomes" id="UP000198614"/>
    </source>
</evidence>
<dbReference type="Gene3D" id="3.40.50.300">
    <property type="entry name" value="P-loop containing nucleotide triphosphate hydrolases"/>
    <property type="match status" value="1"/>
</dbReference>
<dbReference type="OrthoDB" id="3349744at2"/>
<proteinExistence type="predicted"/>
<evidence type="ECO:0000256" key="1">
    <source>
        <dbReference type="PROSITE-ProRule" id="PRU00339"/>
    </source>
</evidence>
<dbReference type="SUPFAM" id="SSF48452">
    <property type="entry name" value="TPR-like"/>
    <property type="match status" value="2"/>
</dbReference>
<feature type="repeat" description="TPR" evidence="1">
    <location>
        <begin position="658"/>
        <end position="691"/>
    </location>
</feature>
<dbReference type="InterPro" id="IPR011990">
    <property type="entry name" value="TPR-like_helical_dom_sf"/>
</dbReference>
<dbReference type="AlphaFoldDB" id="A0A1G7G792"/>
<dbReference type="PRINTS" id="PR00364">
    <property type="entry name" value="DISEASERSIST"/>
</dbReference>
<keyword evidence="1" id="KW-0802">TPR repeat</keyword>
<dbReference type="Proteomes" id="UP000198614">
    <property type="component" value="Unassembled WGS sequence"/>
</dbReference>
<dbReference type="Gene3D" id="1.25.40.10">
    <property type="entry name" value="Tetratricopeptide repeat domain"/>
    <property type="match status" value="2"/>
</dbReference>
<dbReference type="GO" id="GO:0043531">
    <property type="term" value="F:ADP binding"/>
    <property type="evidence" value="ECO:0007669"/>
    <property type="project" value="InterPro"/>
</dbReference>